<dbReference type="EMBL" id="PDET01000007">
    <property type="protein sequence ID" value="PRD15342.1"/>
    <property type="molecule type" value="Genomic_DNA"/>
</dbReference>
<dbReference type="Pfam" id="PF01337">
    <property type="entry name" value="Barstar"/>
    <property type="match status" value="1"/>
</dbReference>
<evidence type="ECO:0000313" key="4">
    <source>
        <dbReference type="Proteomes" id="UP000239181"/>
    </source>
</evidence>
<evidence type="ECO:0000256" key="1">
    <source>
        <dbReference type="ARBA" id="ARBA00006845"/>
    </source>
</evidence>
<proteinExistence type="inferred from homology"/>
<comment type="caution">
    <text evidence="3">The sequence shown here is derived from an EMBL/GenBank/DDBJ whole genome shotgun (WGS) entry which is preliminary data.</text>
</comment>
<dbReference type="InterPro" id="IPR035905">
    <property type="entry name" value="Barstar-like_sf"/>
</dbReference>
<protein>
    <recommendedName>
        <fullName evidence="2">Barstar (barnase inhibitor) domain-containing protein</fullName>
    </recommendedName>
</protein>
<dbReference type="InterPro" id="IPR000468">
    <property type="entry name" value="Barstar"/>
</dbReference>
<keyword evidence="4" id="KW-1185">Reference proteome</keyword>
<dbReference type="SUPFAM" id="SSF52038">
    <property type="entry name" value="Barstar-related"/>
    <property type="match status" value="1"/>
</dbReference>
<name>A0A2S9IC31_9GAMM</name>
<sequence length="123" mass="14518">MFKFTDKSACYSSSEAFLARVDPAIVDADELLRSLYYLLWFPGYFGFNWNSLYDCLRDLNWIIEKKVVIVHESLPCIPDSDLCIYLGVLKDSILDWKDDETHQLEVFFHEKDKEMIEKLFLSC</sequence>
<feature type="domain" description="Barstar (barnase inhibitor)" evidence="2">
    <location>
        <begin position="24"/>
        <end position="106"/>
    </location>
</feature>
<evidence type="ECO:0000259" key="2">
    <source>
        <dbReference type="Pfam" id="PF01337"/>
    </source>
</evidence>
<dbReference type="OrthoDB" id="7575400at2"/>
<evidence type="ECO:0000313" key="3">
    <source>
        <dbReference type="EMBL" id="PRD15342.1"/>
    </source>
</evidence>
<dbReference type="Proteomes" id="UP000239181">
    <property type="component" value="Unassembled WGS sequence"/>
</dbReference>
<dbReference type="AlphaFoldDB" id="A0A2S9IC31"/>
<organism evidence="3 4">
    <name type="scientific">Pantoea coffeiphila</name>
    <dbReference type="NCBI Taxonomy" id="1465635"/>
    <lineage>
        <taxon>Bacteria</taxon>
        <taxon>Pseudomonadati</taxon>
        <taxon>Pseudomonadota</taxon>
        <taxon>Gammaproteobacteria</taxon>
        <taxon>Enterobacterales</taxon>
        <taxon>Erwiniaceae</taxon>
        <taxon>Pantoea</taxon>
    </lineage>
</organism>
<reference evidence="3 4" key="1">
    <citation type="submission" date="2017-10" db="EMBL/GenBank/DDBJ databases">
        <title>Draft genome of two endophytic bacteria isolated from 'guarana' Paullinia cupana (Mart.) Ducke.</title>
        <authorList>
            <person name="Siqueira K.A."/>
            <person name="Liotti R.G."/>
            <person name="Mendes T.A."/>
            <person name="Soares M.A."/>
        </authorList>
    </citation>
    <scope>NUCLEOTIDE SEQUENCE [LARGE SCALE GENOMIC DNA]</scope>
    <source>
        <strain evidence="3 4">342</strain>
    </source>
</reference>
<accession>A0A2S9IC31</accession>
<comment type="similarity">
    <text evidence="1">Belongs to the barstar family.</text>
</comment>
<dbReference type="Gene3D" id="3.30.370.10">
    <property type="entry name" value="Barstar-like"/>
    <property type="match status" value="1"/>
</dbReference>
<gene>
    <name evidence="3" type="ORF">CQW29_12505</name>
</gene>